<evidence type="ECO:0000313" key="3">
    <source>
        <dbReference type="Proteomes" id="UP000194143"/>
    </source>
</evidence>
<name>A0A1T3UKW3_BACTU</name>
<accession>A0A1T3UKW3</accession>
<gene>
    <name evidence="2" type="ORF">CAB88_20235</name>
</gene>
<keyword evidence="3" id="KW-1185">Reference proteome</keyword>
<reference evidence="2 3" key="1">
    <citation type="submission" date="2017-04" db="EMBL/GenBank/DDBJ databases">
        <title>Complete Genome Sequence of Bacillus thuringiensis type Strain ATCC 10792.</title>
        <authorList>
            <person name="Oh D.-H."/>
            <person name="Park B.-J."/>
            <person name="Shuai W."/>
            <person name="Chelliah R."/>
        </authorList>
    </citation>
    <scope>NUCLEOTIDE SEQUENCE [LARGE SCALE GENOMIC DNA]</scope>
    <source>
        <strain evidence="2 3">ATCC 10792</strain>
    </source>
</reference>
<protein>
    <submittedName>
        <fullName evidence="2">Uncharacterized protein</fullName>
    </submittedName>
</protein>
<dbReference type="InterPro" id="IPR035211">
    <property type="entry name" value="DUF5325"/>
</dbReference>
<proteinExistence type="predicted"/>
<feature type="transmembrane region" description="Helical" evidence="1">
    <location>
        <begin position="20"/>
        <end position="42"/>
    </location>
</feature>
<evidence type="ECO:0000256" key="1">
    <source>
        <dbReference type="SAM" id="Phobius"/>
    </source>
</evidence>
<organism evidence="2 3">
    <name type="scientific">Bacillus thuringiensis</name>
    <dbReference type="NCBI Taxonomy" id="1428"/>
    <lineage>
        <taxon>Bacteria</taxon>
        <taxon>Bacillati</taxon>
        <taxon>Bacillota</taxon>
        <taxon>Bacilli</taxon>
        <taxon>Bacillales</taxon>
        <taxon>Bacillaceae</taxon>
        <taxon>Bacillus</taxon>
        <taxon>Bacillus cereus group</taxon>
    </lineage>
</organism>
<keyword evidence="1" id="KW-0472">Membrane</keyword>
<evidence type="ECO:0000313" key="2">
    <source>
        <dbReference type="EMBL" id="ARP59268.1"/>
    </source>
</evidence>
<dbReference type="Pfam" id="PF17259">
    <property type="entry name" value="DUF5325"/>
    <property type="match status" value="1"/>
</dbReference>
<sequence length="75" mass="8540">MYSYFCESKMRLEGEEMEHIQYRFLLTAIIGVIFLIGIGIMIAENSPIGIIICIIGTFVAVGYGFVTKRKMRKSQ</sequence>
<feature type="transmembrane region" description="Helical" evidence="1">
    <location>
        <begin position="48"/>
        <end position="66"/>
    </location>
</feature>
<dbReference type="Proteomes" id="UP000194143">
    <property type="component" value="Chromosome"/>
</dbReference>
<keyword evidence="1" id="KW-1133">Transmembrane helix</keyword>
<keyword evidence="1" id="KW-0812">Transmembrane</keyword>
<dbReference type="AlphaFoldDB" id="A0A1T3UKW3"/>
<dbReference type="EMBL" id="CP021061">
    <property type="protein sequence ID" value="ARP59268.1"/>
    <property type="molecule type" value="Genomic_DNA"/>
</dbReference>